<proteinExistence type="predicted"/>
<accession>A0ABN1A5S4</accession>
<keyword evidence="4" id="KW-1185">Reference proteome</keyword>
<dbReference type="EMBL" id="BAAACZ010000021">
    <property type="protein sequence ID" value="GAA0468112.1"/>
    <property type="molecule type" value="Genomic_DNA"/>
</dbReference>
<evidence type="ECO:0000313" key="3">
    <source>
        <dbReference type="EMBL" id="GAA0468112.1"/>
    </source>
</evidence>
<feature type="domain" description="Gfo/Idh/MocA-like oxidoreductase N-terminal" evidence="1">
    <location>
        <begin position="2"/>
        <end position="120"/>
    </location>
</feature>
<dbReference type="Proteomes" id="UP001500740">
    <property type="component" value="Unassembled WGS sequence"/>
</dbReference>
<evidence type="ECO:0008006" key="5">
    <source>
        <dbReference type="Google" id="ProtNLM"/>
    </source>
</evidence>
<dbReference type="PANTHER" id="PTHR43377:SF1">
    <property type="entry name" value="BILIVERDIN REDUCTASE A"/>
    <property type="match status" value="1"/>
</dbReference>
<dbReference type="SUPFAM" id="SSF55347">
    <property type="entry name" value="Glyceraldehyde-3-phosphate dehydrogenase-like, C-terminal domain"/>
    <property type="match status" value="1"/>
</dbReference>
<feature type="domain" description="GFO/IDH/MocA-like oxidoreductase" evidence="2">
    <location>
        <begin position="128"/>
        <end position="232"/>
    </location>
</feature>
<dbReference type="PANTHER" id="PTHR43377">
    <property type="entry name" value="BILIVERDIN REDUCTASE A"/>
    <property type="match status" value="1"/>
</dbReference>
<dbReference type="InterPro" id="IPR000683">
    <property type="entry name" value="Gfo/Idh/MocA-like_OxRdtase_N"/>
</dbReference>
<evidence type="ECO:0000313" key="4">
    <source>
        <dbReference type="Proteomes" id="UP001500740"/>
    </source>
</evidence>
<dbReference type="Pfam" id="PF22725">
    <property type="entry name" value="GFO_IDH_MocA_C3"/>
    <property type="match status" value="1"/>
</dbReference>
<evidence type="ECO:0000259" key="2">
    <source>
        <dbReference type="Pfam" id="PF22725"/>
    </source>
</evidence>
<organism evidence="3 4">
    <name type="scientific">Alkalibacillus silvisoli</name>
    <dbReference type="NCBI Taxonomy" id="392823"/>
    <lineage>
        <taxon>Bacteria</taxon>
        <taxon>Bacillati</taxon>
        <taxon>Bacillota</taxon>
        <taxon>Bacilli</taxon>
        <taxon>Bacillales</taxon>
        <taxon>Bacillaceae</taxon>
        <taxon>Alkalibacillus</taxon>
    </lineage>
</organism>
<name>A0ABN1A5S4_9BACI</name>
<dbReference type="InterPro" id="IPR051450">
    <property type="entry name" value="Gfo/Idh/MocA_Oxidoreductases"/>
</dbReference>
<evidence type="ECO:0000259" key="1">
    <source>
        <dbReference type="Pfam" id="PF01408"/>
    </source>
</evidence>
<dbReference type="RefSeq" id="WP_343784041.1">
    <property type="nucleotide sequence ID" value="NZ_BAAACZ010000021.1"/>
</dbReference>
<reference evidence="3 4" key="1">
    <citation type="journal article" date="2019" name="Int. J. Syst. Evol. Microbiol.">
        <title>The Global Catalogue of Microorganisms (GCM) 10K type strain sequencing project: providing services to taxonomists for standard genome sequencing and annotation.</title>
        <authorList>
            <consortium name="The Broad Institute Genomics Platform"/>
            <consortium name="The Broad Institute Genome Sequencing Center for Infectious Disease"/>
            <person name="Wu L."/>
            <person name="Ma J."/>
        </authorList>
    </citation>
    <scope>NUCLEOTIDE SEQUENCE [LARGE SCALE GENOMIC DNA]</scope>
    <source>
        <strain evidence="3 4">JCM 14193</strain>
    </source>
</reference>
<dbReference type="InterPro" id="IPR055170">
    <property type="entry name" value="GFO_IDH_MocA-like_dom"/>
</dbReference>
<comment type="caution">
    <text evidence="3">The sequence shown here is derived from an EMBL/GenBank/DDBJ whole genome shotgun (WGS) entry which is preliminary data.</text>
</comment>
<protein>
    <recommendedName>
        <fullName evidence="5">Gfo/Idh/MocA family oxidoreductase</fullName>
    </recommendedName>
</protein>
<dbReference type="Pfam" id="PF01408">
    <property type="entry name" value="GFO_IDH_MocA"/>
    <property type="match status" value="1"/>
</dbReference>
<dbReference type="Gene3D" id="3.40.50.720">
    <property type="entry name" value="NAD(P)-binding Rossmann-like Domain"/>
    <property type="match status" value="1"/>
</dbReference>
<gene>
    <name evidence="3" type="ORF">GCM10008935_25010</name>
</gene>
<sequence>MLNVAIVGLGFIGKAHLDAYQKVKGAQVHTICTRGSTGQGKMENQLNYDIVSDFNSVLNNPEVDIVDLCIPTYLHEEYILKAAKAEKHIICEKPLTLTEESAERIIQVIEESKVRLFVGHVLRFWPEYQALKGYIDQGKLENVDWFHAQRLGQSPSWSDWFKDPNKSGGALFDLHIHDVDFAYSLFGSVESVYSAGQQNDQKAWSQVLTTLYFKNGVKATIEASHKMPIGYPFTMSYRAQSPSKTLSYMMKAGENINDTETSKHTFEFFNGLGKESVATSKQDPFELELQYFVDCLNNKQSNDVIPNSEVREVIRIMNAIQDSLERNQVIKL</sequence>
<dbReference type="InterPro" id="IPR036291">
    <property type="entry name" value="NAD(P)-bd_dom_sf"/>
</dbReference>
<dbReference type="Gene3D" id="3.30.360.10">
    <property type="entry name" value="Dihydrodipicolinate Reductase, domain 2"/>
    <property type="match status" value="1"/>
</dbReference>
<dbReference type="SUPFAM" id="SSF51735">
    <property type="entry name" value="NAD(P)-binding Rossmann-fold domains"/>
    <property type="match status" value="1"/>
</dbReference>